<protein>
    <submittedName>
        <fullName evidence="1">Uncharacterized protein</fullName>
    </submittedName>
</protein>
<organism evidence="1 2">
    <name type="scientific">Enterococcus phage 9183</name>
    <dbReference type="NCBI Taxonomy" id="2763102"/>
    <lineage>
        <taxon>Viruses</taxon>
        <taxon>Duplodnaviria</taxon>
        <taxon>Heunggongvirae</taxon>
        <taxon>Uroviricota</taxon>
        <taxon>Caudoviricetes</taxon>
        <taxon>Andrewesvirinae</taxon>
        <taxon>Denvervirus</taxon>
        <taxon>Denvervirus dv9183</taxon>
    </lineage>
</organism>
<evidence type="ECO:0000313" key="2">
    <source>
        <dbReference type="Proteomes" id="UP000516647"/>
    </source>
</evidence>
<dbReference type="Proteomes" id="UP000516647">
    <property type="component" value="Segment"/>
</dbReference>
<name>A0A7L7SU39_9CAUD</name>
<evidence type="ECO:0000313" key="1">
    <source>
        <dbReference type="EMBL" id="QOC57554.1"/>
    </source>
</evidence>
<gene>
    <name evidence="1" type="ORF">phi9183_ORF061</name>
</gene>
<accession>A0A7L7SU39</accession>
<sequence length="99" mass="11414">MEKFVVHIFYNKELIKKDLVLGIADQISNIKVKDIELVPNVMDITEDEVMREAYGISRELKRITAIVLDVKNNELFRAEGNNSTSILTTIQMGLNNYER</sequence>
<reference evidence="1 2" key="1">
    <citation type="submission" date="2020-08" db="EMBL/GenBank/DDBJ databases">
        <authorList>
            <person name="Canfield G.S."/>
            <person name="Duerkop B.A."/>
        </authorList>
    </citation>
    <scope>NUCLEOTIDE SEQUENCE [LARGE SCALE GENOMIC DNA]</scope>
</reference>
<dbReference type="EMBL" id="MT939241">
    <property type="protein sequence ID" value="QOC57554.1"/>
    <property type="molecule type" value="Genomic_DNA"/>
</dbReference>
<keyword evidence="2" id="KW-1185">Reference proteome</keyword>
<proteinExistence type="predicted"/>